<protein>
    <submittedName>
        <fullName evidence="1">Uncharacterized protein</fullName>
    </submittedName>
</protein>
<sequence length="57" mass="6590">KQEHGVKLLNDIYNYTTKNPKGLLELTKLSRGYVESRDWQIGIDQLDNALRAVTEDE</sequence>
<reference evidence="1" key="1">
    <citation type="journal article" date="2014" name="Front. Microbiol.">
        <title>High frequency of phylogenetically diverse reductive dehalogenase-homologous genes in deep subseafloor sedimentary metagenomes.</title>
        <authorList>
            <person name="Kawai M."/>
            <person name="Futagami T."/>
            <person name="Toyoda A."/>
            <person name="Takaki Y."/>
            <person name="Nishi S."/>
            <person name="Hori S."/>
            <person name="Arai W."/>
            <person name="Tsubouchi T."/>
            <person name="Morono Y."/>
            <person name="Uchiyama I."/>
            <person name="Ito T."/>
            <person name="Fujiyama A."/>
            <person name="Inagaki F."/>
            <person name="Takami H."/>
        </authorList>
    </citation>
    <scope>NUCLEOTIDE SEQUENCE</scope>
    <source>
        <strain evidence="1">Expedition CK06-06</strain>
    </source>
</reference>
<accession>X0Z349</accession>
<dbReference type="EMBL" id="BARS01055122">
    <property type="protein sequence ID" value="GAG43006.1"/>
    <property type="molecule type" value="Genomic_DNA"/>
</dbReference>
<gene>
    <name evidence="1" type="ORF">S01H1_81457</name>
</gene>
<dbReference type="AlphaFoldDB" id="X0Z349"/>
<proteinExistence type="predicted"/>
<evidence type="ECO:0000313" key="1">
    <source>
        <dbReference type="EMBL" id="GAG43006.1"/>
    </source>
</evidence>
<feature type="non-terminal residue" evidence="1">
    <location>
        <position position="1"/>
    </location>
</feature>
<comment type="caution">
    <text evidence="1">The sequence shown here is derived from an EMBL/GenBank/DDBJ whole genome shotgun (WGS) entry which is preliminary data.</text>
</comment>
<name>X0Z349_9ZZZZ</name>
<organism evidence="1">
    <name type="scientific">marine sediment metagenome</name>
    <dbReference type="NCBI Taxonomy" id="412755"/>
    <lineage>
        <taxon>unclassified sequences</taxon>
        <taxon>metagenomes</taxon>
        <taxon>ecological metagenomes</taxon>
    </lineage>
</organism>